<proteinExistence type="predicted"/>
<keyword evidence="2" id="KW-1185">Reference proteome</keyword>
<dbReference type="InterPro" id="IPR012337">
    <property type="entry name" value="RNaseH-like_sf"/>
</dbReference>
<dbReference type="EMBL" id="ACOM01000007">
    <property type="protein sequence ID" value="EEP52668.1"/>
    <property type="molecule type" value="Genomic_DNA"/>
</dbReference>
<dbReference type="eggNOG" id="COG2801">
    <property type="taxonomic scope" value="Bacteria"/>
</dbReference>
<gene>
    <name evidence="1" type="ORF">CLP_0199</name>
</gene>
<protein>
    <submittedName>
        <fullName evidence="1">ISCpe6, transposase OrfB</fullName>
    </submittedName>
</protein>
<dbReference type="Gene3D" id="3.30.420.10">
    <property type="entry name" value="Ribonuclease H-like superfamily/Ribonuclease H"/>
    <property type="match status" value="1"/>
</dbReference>
<dbReference type="InterPro" id="IPR036397">
    <property type="entry name" value="RNaseH_sf"/>
</dbReference>
<sequence>MAYHVSDSLKLDIAITTINKLISDHKDDLHKNAFIHSDQGLHYISPKFQKLLKDNNLGQSMSRRGNCWDNASQESFFGHMKDEISL</sequence>
<dbReference type="GO" id="GO:0003676">
    <property type="term" value="F:nucleic acid binding"/>
    <property type="evidence" value="ECO:0007669"/>
    <property type="project" value="InterPro"/>
</dbReference>
<dbReference type="PANTHER" id="PTHR46889:SF4">
    <property type="entry name" value="TRANSPOSASE INSO FOR INSERTION SEQUENCE ELEMENT IS911B-RELATED"/>
    <property type="match status" value="1"/>
</dbReference>
<evidence type="ECO:0000313" key="1">
    <source>
        <dbReference type="EMBL" id="EEP52668.1"/>
    </source>
</evidence>
<dbReference type="PANTHER" id="PTHR46889">
    <property type="entry name" value="TRANSPOSASE INSF FOR INSERTION SEQUENCE IS3B-RELATED"/>
    <property type="match status" value="1"/>
</dbReference>
<comment type="caution">
    <text evidence="1">The sequence shown here is derived from an EMBL/GenBank/DDBJ whole genome shotgun (WGS) entry which is preliminary data.</text>
</comment>
<dbReference type="HOGENOM" id="CLU_027402_41_4_9"/>
<dbReference type="AlphaFoldDB" id="C4IM21"/>
<accession>C4IM21</accession>
<name>C4IM21_CLOBU</name>
<dbReference type="STRING" id="1492.ATN24_00960"/>
<dbReference type="Proteomes" id="UP000003081">
    <property type="component" value="Unassembled WGS sequence"/>
</dbReference>
<dbReference type="InterPro" id="IPR050900">
    <property type="entry name" value="Transposase_IS3/IS150/IS904"/>
</dbReference>
<organism evidence="1 2">
    <name type="scientific">Clostridium butyricum E4 str. BoNT E BL5262</name>
    <dbReference type="NCBI Taxonomy" id="632245"/>
    <lineage>
        <taxon>Bacteria</taxon>
        <taxon>Bacillati</taxon>
        <taxon>Bacillota</taxon>
        <taxon>Clostridia</taxon>
        <taxon>Eubacteriales</taxon>
        <taxon>Clostridiaceae</taxon>
        <taxon>Clostridium</taxon>
    </lineage>
</organism>
<evidence type="ECO:0000313" key="2">
    <source>
        <dbReference type="Proteomes" id="UP000003081"/>
    </source>
</evidence>
<reference evidence="1 2" key="1">
    <citation type="submission" date="2009-08" db="EMBL/GenBank/DDBJ databases">
        <authorList>
            <person name="Shrivastava S."/>
            <person name="Brinkac L.B."/>
            <person name="Brown J.L."/>
            <person name="Bruce D.B."/>
            <person name="Detter C."/>
            <person name="Green L.D."/>
            <person name="Munk C.A."/>
            <person name="Rogers Y.C."/>
            <person name="Tapia R."/>
            <person name="Sims D.R."/>
            <person name="Smith L.A."/>
            <person name="Smith T.J."/>
            <person name="Sutton G."/>
            <person name="Brettin T."/>
        </authorList>
    </citation>
    <scope>NUCLEOTIDE SEQUENCE [LARGE SCALE GENOMIC DNA]</scope>
    <source>
        <strain evidence="2">E4 str. BoNT E BL5262</strain>
    </source>
</reference>
<dbReference type="SUPFAM" id="SSF53098">
    <property type="entry name" value="Ribonuclease H-like"/>
    <property type="match status" value="1"/>
</dbReference>